<keyword evidence="2" id="KW-1185">Reference proteome</keyword>
<name>A0A2S7IF83_9BACT</name>
<protein>
    <submittedName>
        <fullName evidence="1">Uncharacterized protein</fullName>
    </submittedName>
</protein>
<organism evidence="1 2">
    <name type="scientific">Siphonobacter curvatus</name>
    <dbReference type="NCBI Taxonomy" id="2094562"/>
    <lineage>
        <taxon>Bacteria</taxon>
        <taxon>Pseudomonadati</taxon>
        <taxon>Bacteroidota</taxon>
        <taxon>Cytophagia</taxon>
        <taxon>Cytophagales</taxon>
        <taxon>Cytophagaceae</taxon>
        <taxon>Siphonobacter</taxon>
    </lineage>
</organism>
<dbReference type="EMBL" id="PTRA01000009">
    <property type="protein sequence ID" value="PQA53409.1"/>
    <property type="molecule type" value="Genomic_DNA"/>
</dbReference>
<dbReference type="AlphaFoldDB" id="A0A2S7IF83"/>
<comment type="caution">
    <text evidence="1">The sequence shown here is derived from an EMBL/GenBank/DDBJ whole genome shotgun (WGS) entry which is preliminary data.</text>
</comment>
<gene>
    <name evidence="1" type="ORF">C5O19_24495</name>
</gene>
<dbReference type="RefSeq" id="WP_104716007.1">
    <property type="nucleotide sequence ID" value="NZ_PTRA01000009.1"/>
</dbReference>
<proteinExistence type="predicted"/>
<reference evidence="2" key="1">
    <citation type="submission" date="2018-02" db="EMBL/GenBank/DDBJ databases">
        <title>Genome sequencing of Solimonas sp. HR-BB.</title>
        <authorList>
            <person name="Lee Y."/>
            <person name="Jeon C.O."/>
        </authorList>
    </citation>
    <scope>NUCLEOTIDE SEQUENCE [LARGE SCALE GENOMIC DNA]</scope>
    <source>
        <strain evidence="2">HR-U</strain>
    </source>
</reference>
<dbReference type="Proteomes" id="UP000239590">
    <property type="component" value="Unassembled WGS sequence"/>
</dbReference>
<evidence type="ECO:0000313" key="2">
    <source>
        <dbReference type="Proteomes" id="UP000239590"/>
    </source>
</evidence>
<evidence type="ECO:0000313" key="1">
    <source>
        <dbReference type="EMBL" id="PQA53409.1"/>
    </source>
</evidence>
<sequence length="61" mass="6477">MSTSFFTSPTEVALLLLLAANLPQNLPGASVIAAAETDTPVHSRQAARLIMEPHTVYVGAW</sequence>
<accession>A0A2S7IF83</accession>